<dbReference type="PANTHER" id="PTHR42085">
    <property type="entry name" value="F-BOX DOMAIN-CONTAINING PROTEIN"/>
    <property type="match status" value="1"/>
</dbReference>
<dbReference type="InterPro" id="IPR038883">
    <property type="entry name" value="AN11006-like"/>
</dbReference>
<protein>
    <submittedName>
        <fullName evidence="1">Uncharacterized protein</fullName>
    </submittedName>
</protein>
<dbReference type="EMBL" id="WNWQ01002178">
    <property type="protein sequence ID" value="KAE9961188.1"/>
    <property type="molecule type" value="Genomic_DNA"/>
</dbReference>
<reference evidence="1 2" key="1">
    <citation type="submission" date="2019-11" db="EMBL/GenBank/DDBJ databases">
        <title>Venturia inaequalis Genome Resource.</title>
        <authorList>
            <person name="Lichtner F.J."/>
        </authorList>
    </citation>
    <scope>NUCLEOTIDE SEQUENCE [LARGE SCALE GENOMIC DNA]</scope>
    <source>
        <strain evidence="1">Bline_iso_100314</strain>
    </source>
</reference>
<sequence>MDTAFFKLPRELRDTIYKYYFHHEDGYEYHHDSGKMGTQLSTSASSQHSLALMYTCRAVYQETKYVALSVNTFIVRPYLDRPRVENDPLSDAALLRAMLAARNNCQENDALRIERRIDIFSNIMSPGDHWFDGTVSYVGYNFPGGEISWENFVSGNLDITRGFNMGICFREMYDWLAQALLLESRGMPTKSFALTFAGLPRVQRSIWSMLKQVAVAQEHIQETYDDVALSLNSESKATGWYYRRDCNDIFLVPSSFAAIIRAIVAGKTFVQADTGSFESLDPQKQPKEHIGWSAHQWSQKIMRLHDSQVKGYDYPAEGALRPPPGVIEDMLAYNGITIPDDMTVDWENIYNSINDPFYEDEEL</sequence>
<dbReference type="PANTHER" id="PTHR42085:SF1">
    <property type="entry name" value="F-BOX DOMAIN-CONTAINING PROTEIN"/>
    <property type="match status" value="1"/>
</dbReference>
<evidence type="ECO:0000313" key="1">
    <source>
        <dbReference type="EMBL" id="KAE9961188.1"/>
    </source>
</evidence>
<gene>
    <name evidence="1" type="ORF">BLS_003322</name>
</gene>
<evidence type="ECO:0000313" key="2">
    <source>
        <dbReference type="Proteomes" id="UP000433883"/>
    </source>
</evidence>
<name>A0A8H3U1B3_VENIN</name>
<accession>A0A8H3U1B3</accession>
<comment type="caution">
    <text evidence="1">The sequence shown here is derived from an EMBL/GenBank/DDBJ whole genome shotgun (WGS) entry which is preliminary data.</text>
</comment>
<proteinExistence type="predicted"/>
<organism evidence="1 2">
    <name type="scientific">Venturia inaequalis</name>
    <name type="common">Apple scab fungus</name>
    <dbReference type="NCBI Taxonomy" id="5025"/>
    <lineage>
        <taxon>Eukaryota</taxon>
        <taxon>Fungi</taxon>
        <taxon>Dikarya</taxon>
        <taxon>Ascomycota</taxon>
        <taxon>Pezizomycotina</taxon>
        <taxon>Dothideomycetes</taxon>
        <taxon>Pleosporomycetidae</taxon>
        <taxon>Venturiales</taxon>
        <taxon>Venturiaceae</taxon>
        <taxon>Venturia</taxon>
    </lineage>
</organism>
<dbReference type="AlphaFoldDB" id="A0A8H3U1B3"/>
<dbReference type="Proteomes" id="UP000433883">
    <property type="component" value="Unassembled WGS sequence"/>
</dbReference>